<feature type="binding site" description="covalent" evidence="9">
    <location>
        <position position="38"/>
    </location>
    <ligand>
        <name>heme c</name>
        <dbReference type="ChEBI" id="CHEBI:61717"/>
    </ligand>
</feature>
<comment type="cofactor">
    <cofactor evidence="9">
        <name>heme c</name>
        <dbReference type="ChEBI" id="CHEBI:61717"/>
    </cofactor>
    <text evidence="9">Binds 1 heme c group covalently per subunit.</text>
</comment>
<dbReference type="Pfam" id="PF02167">
    <property type="entry name" value="Cytochrom_C1"/>
    <property type="match status" value="1"/>
</dbReference>
<keyword evidence="6 11" id="KW-1133">Transmembrane helix</keyword>
<dbReference type="PRINTS" id="PR00603">
    <property type="entry name" value="CYTOCHROMEC1"/>
</dbReference>
<evidence type="ECO:0000313" key="14">
    <source>
        <dbReference type="EMBL" id="MBF0870880.1"/>
    </source>
</evidence>
<evidence type="ECO:0000256" key="2">
    <source>
        <dbReference type="ARBA" id="ARBA00016165"/>
    </source>
</evidence>
<evidence type="ECO:0000256" key="4">
    <source>
        <dbReference type="ARBA" id="ARBA00022692"/>
    </source>
</evidence>
<evidence type="ECO:0000256" key="7">
    <source>
        <dbReference type="ARBA" id="ARBA00023004"/>
    </source>
</evidence>
<dbReference type="GO" id="GO:0046872">
    <property type="term" value="F:metal ion binding"/>
    <property type="evidence" value="ECO:0007669"/>
    <property type="project" value="UniProtKB-KW"/>
</dbReference>
<feature type="region of interest" description="Disordered" evidence="10">
    <location>
        <begin position="67"/>
        <end position="87"/>
    </location>
</feature>
<feature type="binding site" description="covalent" evidence="9">
    <location>
        <position position="34"/>
    </location>
    <ligand>
        <name>heme c</name>
        <dbReference type="ChEBI" id="CHEBI:61717"/>
    </ligand>
</feature>
<dbReference type="PANTHER" id="PTHR10266:SF3">
    <property type="entry name" value="CYTOCHROME C1, HEME PROTEIN, MITOCHONDRIAL"/>
    <property type="match status" value="1"/>
</dbReference>
<evidence type="ECO:0000256" key="9">
    <source>
        <dbReference type="PIRSR" id="PIRSR602326-1"/>
    </source>
</evidence>
<reference evidence="14" key="1">
    <citation type="submission" date="2020-04" db="EMBL/GenBank/DDBJ databases">
        <authorList>
            <person name="Sombolestani A."/>
        </authorList>
    </citation>
    <scope>NUCLEOTIDE SEQUENCE</scope>
    <source>
        <strain evidence="14">R71697</strain>
    </source>
</reference>
<keyword evidence="8 11" id="KW-0472">Membrane</keyword>
<dbReference type="AlphaFoldDB" id="A0A9Q2FLX7"/>
<reference evidence="14" key="2">
    <citation type="submission" date="2020-11" db="EMBL/GenBank/DDBJ databases">
        <title>Description of novel Gluconobacter species.</title>
        <authorList>
            <person name="Cleenwerck I."/>
            <person name="Cnockaert M."/>
            <person name="Borremans W."/>
            <person name="Wieme A.D."/>
            <person name="De Vuyst L."/>
            <person name="Vandamme P."/>
        </authorList>
    </citation>
    <scope>NUCLEOTIDE SEQUENCE</scope>
    <source>
        <strain evidence="14">R71697</strain>
    </source>
</reference>
<dbReference type="GO" id="GO:0009055">
    <property type="term" value="F:electron transfer activity"/>
    <property type="evidence" value="ECO:0007669"/>
    <property type="project" value="InterPro"/>
</dbReference>
<proteinExistence type="predicted"/>
<dbReference type="PROSITE" id="PS51007">
    <property type="entry name" value="CYTC"/>
    <property type="match status" value="1"/>
</dbReference>
<evidence type="ECO:0000256" key="8">
    <source>
        <dbReference type="ARBA" id="ARBA00023136"/>
    </source>
</evidence>
<sequence>MRRLFIASMLAFPAFAVHASTPEQRGLEVFRQVCSSCHSLNHVTYADLRELGLSVSDIKAYAAQHEIPDGLDDDGDPKTRPAHPSDVIGSPYLTAGMARMANHGGLPPDFSRLAMTQKGGIKRIIDILVSYTSPPEGKKLPPGSYYNTAMPHLHIAMPPPLHDGQIKYTDGTNATVPQMAHDVGAFLSWTAHPHLHTRHRTGLFVLSYLVILSGFLFVLKRRIWAKRTRKLP</sequence>
<dbReference type="GO" id="GO:0020037">
    <property type="term" value="F:heme binding"/>
    <property type="evidence" value="ECO:0007669"/>
    <property type="project" value="InterPro"/>
</dbReference>
<evidence type="ECO:0000313" key="15">
    <source>
        <dbReference type="Proteomes" id="UP000661006"/>
    </source>
</evidence>
<dbReference type="InterPro" id="IPR036909">
    <property type="entry name" value="Cyt_c-like_dom_sf"/>
</dbReference>
<evidence type="ECO:0000256" key="1">
    <source>
        <dbReference type="ARBA" id="ARBA00004370"/>
    </source>
</evidence>
<keyword evidence="7 9" id="KW-0408">Iron</keyword>
<comment type="subcellular location">
    <subcellularLocation>
        <location evidence="1">Membrane</location>
    </subcellularLocation>
</comment>
<dbReference type="Proteomes" id="UP000661006">
    <property type="component" value="Unassembled WGS sequence"/>
</dbReference>
<evidence type="ECO:0000259" key="13">
    <source>
        <dbReference type="PROSITE" id="PS51007"/>
    </source>
</evidence>
<dbReference type="Gene3D" id="1.10.760.10">
    <property type="entry name" value="Cytochrome c-like domain"/>
    <property type="match status" value="1"/>
</dbReference>
<dbReference type="GO" id="GO:0016020">
    <property type="term" value="C:membrane"/>
    <property type="evidence" value="ECO:0007669"/>
    <property type="project" value="UniProtKB-SubCell"/>
</dbReference>
<dbReference type="SUPFAM" id="SSF46626">
    <property type="entry name" value="Cytochrome c"/>
    <property type="match status" value="1"/>
</dbReference>
<organism evidence="14 15">
    <name type="scientific">Gluconobacter japonicus</name>
    <dbReference type="NCBI Taxonomy" id="376620"/>
    <lineage>
        <taxon>Bacteria</taxon>
        <taxon>Pseudomonadati</taxon>
        <taxon>Pseudomonadota</taxon>
        <taxon>Alphaproteobacteria</taxon>
        <taxon>Acetobacterales</taxon>
        <taxon>Acetobacteraceae</taxon>
        <taxon>Gluconobacter</taxon>
    </lineage>
</organism>
<dbReference type="InterPro" id="IPR009056">
    <property type="entry name" value="Cyt_c-like_dom"/>
</dbReference>
<dbReference type="Gene3D" id="1.20.5.100">
    <property type="entry name" value="Cytochrome c1, transmembrane anchor, C-terminal"/>
    <property type="match status" value="1"/>
</dbReference>
<comment type="caution">
    <text evidence="14">The sequence shown here is derived from an EMBL/GenBank/DDBJ whole genome shotgun (WGS) entry which is preliminary data.</text>
</comment>
<protein>
    <recommendedName>
        <fullName evidence="2">Cytochrome c1</fullName>
    </recommendedName>
</protein>
<evidence type="ECO:0000256" key="3">
    <source>
        <dbReference type="ARBA" id="ARBA00022617"/>
    </source>
</evidence>
<feature type="binding site" description="covalent" evidence="9">
    <location>
        <position position="157"/>
    </location>
    <ligand>
        <name>heme c</name>
        <dbReference type="ChEBI" id="CHEBI:61717"/>
    </ligand>
</feature>
<name>A0A9Q2FLX7_GLUJA</name>
<dbReference type="GeneID" id="81474730"/>
<keyword evidence="12" id="KW-0732">Signal</keyword>
<keyword evidence="5 9" id="KW-0479">Metal-binding</keyword>
<evidence type="ECO:0000256" key="11">
    <source>
        <dbReference type="SAM" id="Phobius"/>
    </source>
</evidence>
<keyword evidence="3 9" id="KW-0349">Heme</keyword>
<evidence type="ECO:0000256" key="10">
    <source>
        <dbReference type="SAM" id="MobiDB-lite"/>
    </source>
</evidence>
<dbReference type="InterPro" id="IPR002326">
    <property type="entry name" value="Cyt_c1"/>
</dbReference>
<keyword evidence="4 11" id="KW-0812">Transmembrane</keyword>
<feature type="domain" description="Cytochrome c" evidence="13">
    <location>
        <begin position="21"/>
        <end position="173"/>
    </location>
</feature>
<feature type="binding site" description="covalent" evidence="9">
    <location>
        <position position="37"/>
    </location>
    <ligand>
        <name>heme c</name>
        <dbReference type="ChEBI" id="CHEBI:61717"/>
    </ligand>
</feature>
<accession>A0A9Q2FLX7</accession>
<evidence type="ECO:0000256" key="5">
    <source>
        <dbReference type="ARBA" id="ARBA00022723"/>
    </source>
</evidence>
<dbReference type="EMBL" id="JABCQN010000003">
    <property type="protein sequence ID" value="MBF0870880.1"/>
    <property type="molecule type" value="Genomic_DNA"/>
</dbReference>
<dbReference type="PANTHER" id="PTHR10266">
    <property type="entry name" value="CYTOCHROME C1"/>
    <property type="match status" value="1"/>
</dbReference>
<gene>
    <name evidence="14" type="ORF">HKD32_08475</name>
</gene>
<evidence type="ECO:0000256" key="6">
    <source>
        <dbReference type="ARBA" id="ARBA00022989"/>
    </source>
</evidence>
<feature type="transmembrane region" description="Helical" evidence="11">
    <location>
        <begin position="201"/>
        <end position="219"/>
    </location>
</feature>
<feature type="signal peptide" evidence="12">
    <location>
        <begin position="1"/>
        <end position="19"/>
    </location>
</feature>
<dbReference type="RefSeq" id="WP_061930913.1">
    <property type="nucleotide sequence ID" value="NZ_JABCQN010000003.1"/>
</dbReference>
<feature type="chain" id="PRO_5040356215" description="Cytochrome c1" evidence="12">
    <location>
        <begin position="20"/>
        <end position="232"/>
    </location>
</feature>
<evidence type="ECO:0000256" key="12">
    <source>
        <dbReference type="SAM" id="SignalP"/>
    </source>
</evidence>